<reference evidence="9" key="1">
    <citation type="submission" date="2021-01" db="EMBL/GenBank/DDBJ databases">
        <title>Genomic Encyclopedia of Type Strains, Phase IV (KMG-IV): sequencing the most valuable type-strain genomes for metagenomic binning, comparative biology and taxonomic classification.</title>
        <authorList>
            <person name="Goeker M."/>
        </authorList>
    </citation>
    <scope>NUCLEOTIDE SEQUENCE</scope>
    <source>
        <strain evidence="9">DSM 25523</strain>
    </source>
</reference>
<dbReference type="InterPro" id="IPR027417">
    <property type="entry name" value="P-loop_NTPase"/>
</dbReference>
<evidence type="ECO:0000256" key="6">
    <source>
        <dbReference type="SAM" id="MobiDB-lite"/>
    </source>
</evidence>
<dbReference type="SMART" id="SM00490">
    <property type="entry name" value="HELICc"/>
    <property type="match status" value="1"/>
</dbReference>
<feature type="region of interest" description="Disordered" evidence="6">
    <location>
        <begin position="375"/>
        <end position="408"/>
    </location>
</feature>
<dbReference type="RefSeq" id="WP_338028549.1">
    <property type="nucleotide sequence ID" value="NZ_BAABIN010000002.1"/>
</dbReference>
<dbReference type="GO" id="GO:0003724">
    <property type="term" value="F:RNA helicase activity"/>
    <property type="evidence" value="ECO:0007669"/>
    <property type="project" value="TreeGrafter"/>
</dbReference>
<keyword evidence="1 5" id="KW-0547">Nucleotide-binding</keyword>
<dbReference type="GO" id="GO:0033592">
    <property type="term" value="F:RNA strand annealing activity"/>
    <property type="evidence" value="ECO:0007669"/>
    <property type="project" value="TreeGrafter"/>
</dbReference>
<proteinExistence type="inferred from homology"/>
<feature type="compositionally biased region" description="Basic residues" evidence="6">
    <location>
        <begin position="398"/>
        <end position="408"/>
    </location>
</feature>
<evidence type="ECO:0000259" key="7">
    <source>
        <dbReference type="PROSITE" id="PS51192"/>
    </source>
</evidence>
<dbReference type="PANTHER" id="PTHR47963">
    <property type="entry name" value="DEAD-BOX ATP-DEPENDENT RNA HELICASE 47, MITOCHONDRIAL"/>
    <property type="match status" value="1"/>
</dbReference>
<evidence type="ECO:0000256" key="3">
    <source>
        <dbReference type="ARBA" id="ARBA00022806"/>
    </source>
</evidence>
<keyword evidence="2 5" id="KW-0378">Hydrolase</keyword>
<dbReference type="GO" id="GO:0005829">
    <property type="term" value="C:cytosol"/>
    <property type="evidence" value="ECO:0007669"/>
    <property type="project" value="TreeGrafter"/>
</dbReference>
<keyword evidence="4 5" id="KW-0067">ATP-binding</keyword>
<dbReference type="InterPro" id="IPR011545">
    <property type="entry name" value="DEAD/DEAH_box_helicase_dom"/>
</dbReference>
<gene>
    <name evidence="9" type="ORF">JOD01_002088</name>
</gene>
<sequence>MAEPFSTWITAKPVLEVLQQRHFDTPTPVQEQALPAILDNRDVLIESPTGTGKTYAYLLPICERLDPASKELQALILAPTHELVMQIYREAEMLLNSLRLTAVALIGGANPQRQLEKLKAHPAVVIATPGRLNELLQQRKVKVHQVKTVVVDEADRMMDAGFAGPVNEVLKRLMRDTQRIFCSATLPETMIRLLQPLAKEPVIIRAAKPETEASVLHFYLVSEGRKKVDNLRRLLRLVDAQAAIVFVNKMDRVDEIVDKLRYHHLECRLLHSGASKEERAVTLQQFRERKFPVLITTDVAARGIDIPGVEAVIHFDPAPDADAYIHRSGRVGRMGAAGLVFSLIVPQEQFLIKKFSKAIGEPIVQKEMAFGALIDPEEKRVNKPRQRVKPQPVQSSSRKAKNRPRSSR</sequence>
<dbReference type="InterPro" id="IPR044742">
    <property type="entry name" value="DEAD/DEAH_RhlB"/>
</dbReference>
<dbReference type="GO" id="GO:0016787">
    <property type="term" value="F:hydrolase activity"/>
    <property type="evidence" value="ECO:0007669"/>
    <property type="project" value="UniProtKB-KW"/>
</dbReference>
<dbReference type="PANTHER" id="PTHR47963:SF7">
    <property type="entry name" value="ATP-DEPENDENT RNA HELICASE YFML-RELATED"/>
    <property type="match status" value="1"/>
</dbReference>
<dbReference type="Proteomes" id="UP000717624">
    <property type="component" value="Unassembled WGS sequence"/>
</dbReference>
<evidence type="ECO:0000313" key="10">
    <source>
        <dbReference type="Proteomes" id="UP000717624"/>
    </source>
</evidence>
<dbReference type="Pfam" id="PF00271">
    <property type="entry name" value="Helicase_C"/>
    <property type="match status" value="1"/>
</dbReference>
<dbReference type="GO" id="GO:0005524">
    <property type="term" value="F:ATP binding"/>
    <property type="evidence" value="ECO:0007669"/>
    <property type="project" value="UniProtKB-KW"/>
</dbReference>
<dbReference type="CDD" id="cd18787">
    <property type="entry name" value="SF2_C_DEAD"/>
    <property type="match status" value="1"/>
</dbReference>
<dbReference type="GO" id="GO:0005840">
    <property type="term" value="C:ribosome"/>
    <property type="evidence" value="ECO:0007669"/>
    <property type="project" value="TreeGrafter"/>
</dbReference>
<dbReference type="PROSITE" id="PS51192">
    <property type="entry name" value="HELICASE_ATP_BIND_1"/>
    <property type="match status" value="1"/>
</dbReference>
<dbReference type="InterPro" id="IPR000629">
    <property type="entry name" value="RNA-helicase_DEAD-box_CS"/>
</dbReference>
<dbReference type="GO" id="GO:0009409">
    <property type="term" value="P:response to cold"/>
    <property type="evidence" value="ECO:0007669"/>
    <property type="project" value="TreeGrafter"/>
</dbReference>
<dbReference type="InterPro" id="IPR014001">
    <property type="entry name" value="Helicase_ATP-bd"/>
</dbReference>
<evidence type="ECO:0000256" key="4">
    <source>
        <dbReference type="ARBA" id="ARBA00022840"/>
    </source>
</evidence>
<dbReference type="SUPFAM" id="SSF52540">
    <property type="entry name" value="P-loop containing nucleoside triphosphate hydrolases"/>
    <property type="match status" value="1"/>
</dbReference>
<dbReference type="CDD" id="cd00268">
    <property type="entry name" value="DEADc"/>
    <property type="match status" value="1"/>
</dbReference>
<keyword evidence="10" id="KW-1185">Reference proteome</keyword>
<name>A0A938XYE9_9BACL</name>
<feature type="domain" description="Helicase ATP-binding" evidence="7">
    <location>
        <begin position="34"/>
        <end position="204"/>
    </location>
</feature>
<dbReference type="Gene3D" id="3.40.50.300">
    <property type="entry name" value="P-loop containing nucleotide triphosphate hydrolases"/>
    <property type="match status" value="2"/>
</dbReference>
<dbReference type="SMART" id="SM00487">
    <property type="entry name" value="DEXDc"/>
    <property type="match status" value="1"/>
</dbReference>
<evidence type="ECO:0000256" key="5">
    <source>
        <dbReference type="RuleBase" id="RU000492"/>
    </source>
</evidence>
<dbReference type="InterPro" id="IPR050547">
    <property type="entry name" value="DEAD_box_RNA_helicases"/>
</dbReference>
<protein>
    <submittedName>
        <fullName evidence="9">Superfamily II DNA/RNA helicase</fullName>
    </submittedName>
</protein>
<dbReference type="AlphaFoldDB" id="A0A938XYE9"/>
<evidence type="ECO:0000256" key="2">
    <source>
        <dbReference type="ARBA" id="ARBA00022801"/>
    </source>
</evidence>
<comment type="similarity">
    <text evidence="5">Belongs to the DEAD box helicase family.</text>
</comment>
<dbReference type="PROSITE" id="PS51194">
    <property type="entry name" value="HELICASE_CTER"/>
    <property type="match status" value="1"/>
</dbReference>
<dbReference type="Pfam" id="PF00270">
    <property type="entry name" value="DEAD"/>
    <property type="match status" value="1"/>
</dbReference>
<evidence type="ECO:0000259" key="8">
    <source>
        <dbReference type="PROSITE" id="PS51194"/>
    </source>
</evidence>
<feature type="domain" description="Helicase C-terminal" evidence="8">
    <location>
        <begin position="230"/>
        <end position="374"/>
    </location>
</feature>
<evidence type="ECO:0000313" key="9">
    <source>
        <dbReference type="EMBL" id="MBM7590484.1"/>
    </source>
</evidence>
<organism evidence="9 10">
    <name type="scientific">Brevibacillus fulvus</name>
    <dbReference type="NCBI Taxonomy" id="1125967"/>
    <lineage>
        <taxon>Bacteria</taxon>
        <taxon>Bacillati</taxon>
        <taxon>Bacillota</taxon>
        <taxon>Bacilli</taxon>
        <taxon>Bacillales</taxon>
        <taxon>Paenibacillaceae</taxon>
        <taxon>Brevibacillus</taxon>
    </lineage>
</organism>
<comment type="caution">
    <text evidence="9">The sequence shown here is derived from an EMBL/GenBank/DDBJ whole genome shotgun (WGS) entry which is preliminary data.</text>
</comment>
<accession>A0A938XYE9</accession>
<dbReference type="EMBL" id="JAFBEB010000006">
    <property type="protein sequence ID" value="MBM7590484.1"/>
    <property type="molecule type" value="Genomic_DNA"/>
</dbReference>
<keyword evidence="3 5" id="KW-0347">Helicase</keyword>
<dbReference type="PROSITE" id="PS00039">
    <property type="entry name" value="DEAD_ATP_HELICASE"/>
    <property type="match status" value="1"/>
</dbReference>
<evidence type="ECO:0000256" key="1">
    <source>
        <dbReference type="ARBA" id="ARBA00022741"/>
    </source>
</evidence>
<dbReference type="InterPro" id="IPR001650">
    <property type="entry name" value="Helicase_C-like"/>
</dbReference>